<evidence type="ECO:0000313" key="4">
    <source>
        <dbReference type="EMBL" id="MCY6957643.1"/>
    </source>
</evidence>
<dbReference type="SUPFAM" id="SSF53474">
    <property type="entry name" value="alpha/beta-Hydrolases"/>
    <property type="match status" value="1"/>
</dbReference>
<dbReference type="PANTHER" id="PTHR48081:SF8">
    <property type="entry name" value="ALPHA_BETA HYDROLASE FOLD-3 DOMAIN-CONTAINING PROTEIN-RELATED"/>
    <property type="match status" value="1"/>
</dbReference>
<keyword evidence="5" id="KW-1185">Reference proteome</keyword>
<reference evidence="4" key="1">
    <citation type="submission" date="2022-12" db="EMBL/GenBank/DDBJ databases">
        <title>Clostridium sp. nov., isolated from industrial wastewater.</title>
        <authorList>
            <person name="Jiayan W."/>
        </authorList>
    </citation>
    <scope>NUCLEOTIDE SEQUENCE</scope>
    <source>
        <strain evidence="4">ZC22-4</strain>
    </source>
</reference>
<dbReference type="Pfam" id="PF07859">
    <property type="entry name" value="Abhydrolase_3"/>
    <property type="match status" value="1"/>
</dbReference>
<protein>
    <submittedName>
        <fullName evidence="4">Acetyl esterase</fullName>
        <ecNumber evidence="4">3.1.1.6</ecNumber>
    </submittedName>
</protein>
<dbReference type="InterPro" id="IPR013094">
    <property type="entry name" value="AB_hydrolase_3"/>
</dbReference>
<dbReference type="PANTHER" id="PTHR48081">
    <property type="entry name" value="AB HYDROLASE SUPERFAMILY PROTEIN C4A8.06C"/>
    <property type="match status" value="1"/>
</dbReference>
<dbReference type="InterPro" id="IPR002168">
    <property type="entry name" value="Lipase_GDXG_HIS_AS"/>
</dbReference>
<evidence type="ECO:0000256" key="2">
    <source>
        <dbReference type="ARBA" id="ARBA00022801"/>
    </source>
</evidence>
<dbReference type="InterPro" id="IPR050300">
    <property type="entry name" value="GDXG_lipolytic_enzyme"/>
</dbReference>
<dbReference type="PROSITE" id="PS01173">
    <property type="entry name" value="LIPASE_GDXG_HIS"/>
    <property type="match status" value="1"/>
</dbReference>
<evidence type="ECO:0000256" key="1">
    <source>
        <dbReference type="ARBA" id="ARBA00010515"/>
    </source>
</evidence>
<evidence type="ECO:0000259" key="3">
    <source>
        <dbReference type="Pfam" id="PF07859"/>
    </source>
</evidence>
<accession>A0ABT4D5R3</accession>
<sequence length="335" mass="37551">MDFHMPEYKIDYEVNKPNPYPLLSEGMKKVIDYQAEHSADAFDTNCSWDELRTKYVEERRFWNEGGPKPCKTVELTVEGPIGPIPVRIYYPDDKPQHHALVFIHGGGFTVGSIDTHDRMMRSVMASSKCAVIGVDYHLAPETKFPVPLFECTAVIRYFHEHGSKYGILPDKMAIGGDSGGANLALGSALYLRDVFGDNDYICALLLYYGSYGMMDGPSWRLNGTSLDGMRKSDMSAYVSYYLENPSLDGENPYFATLNNDLTHGIPATYLCCGSLDPLLDDSQTLHNILALHGVHTKFELIPGVLHAFMHYGRMMDEALDCLKHSGEFYASILKE</sequence>
<dbReference type="Proteomes" id="UP001144612">
    <property type="component" value="Unassembled WGS sequence"/>
</dbReference>
<dbReference type="RefSeq" id="WP_268060006.1">
    <property type="nucleotide sequence ID" value="NZ_JAPQFJ010000002.1"/>
</dbReference>
<gene>
    <name evidence="4" type="primary">aes</name>
    <name evidence="4" type="ORF">OW729_03355</name>
</gene>
<dbReference type="InterPro" id="IPR029058">
    <property type="entry name" value="AB_hydrolase_fold"/>
</dbReference>
<proteinExistence type="inferred from homology"/>
<dbReference type="EC" id="3.1.1.6" evidence="4"/>
<feature type="domain" description="Alpha/beta hydrolase fold-3" evidence="3">
    <location>
        <begin position="100"/>
        <end position="309"/>
    </location>
</feature>
<dbReference type="GO" id="GO:0008126">
    <property type="term" value="F:acetylesterase activity"/>
    <property type="evidence" value="ECO:0007669"/>
    <property type="project" value="UniProtKB-EC"/>
</dbReference>
<dbReference type="Gene3D" id="3.40.50.1820">
    <property type="entry name" value="alpha/beta hydrolase"/>
    <property type="match status" value="1"/>
</dbReference>
<comment type="similarity">
    <text evidence="1">Belongs to the 'GDXG' lipolytic enzyme family.</text>
</comment>
<evidence type="ECO:0000313" key="5">
    <source>
        <dbReference type="Proteomes" id="UP001144612"/>
    </source>
</evidence>
<name>A0ABT4D5R3_9CLOT</name>
<comment type="caution">
    <text evidence="4">The sequence shown here is derived from an EMBL/GenBank/DDBJ whole genome shotgun (WGS) entry which is preliminary data.</text>
</comment>
<dbReference type="EMBL" id="JAPQFJ010000002">
    <property type="protein sequence ID" value="MCY6957643.1"/>
    <property type="molecule type" value="Genomic_DNA"/>
</dbReference>
<keyword evidence="2 4" id="KW-0378">Hydrolase</keyword>
<dbReference type="NCBIfam" id="NF007547">
    <property type="entry name" value="PRK10162.1"/>
    <property type="match status" value="1"/>
</dbReference>
<organism evidence="4 5">
    <name type="scientific">Clostridium brassicae</name>
    <dbReference type="NCBI Taxonomy" id="2999072"/>
    <lineage>
        <taxon>Bacteria</taxon>
        <taxon>Bacillati</taxon>
        <taxon>Bacillota</taxon>
        <taxon>Clostridia</taxon>
        <taxon>Eubacteriales</taxon>
        <taxon>Clostridiaceae</taxon>
        <taxon>Clostridium</taxon>
    </lineage>
</organism>